<dbReference type="GO" id="GO:0016787">
    <property type="term" value="F:hydrolase activity"/>
    <property type="evidence" value="ECO:0007669"/>
    <property type="project" value="InterPro"/>
</dbReference>
<dbReference type="InterPro" id="IPR032466">
    <property type="entry name" value="Metal_Hydrolase"/>
</dbReference>
<evidence type="ECO:0000313" key="4">
    <source>
        <dbReference type="Proteomes" id="UP001162834"/>
    </source>
</evidence>
<accession>A0A9E6Y2U1</accession>
<dbReference type="InterPro" id="IPR006680">
    <property type="entry name" value="Amidohydro-rel"/>
</dbReference>
<dbReference type="PANTHER" id="PTHR43569">
    <property type="entry name" value="AMIDOHYDROLASE"/>
    <property type="match status" value="1"/>
</dbReference>
<dbReference type="PANTHER" id="PTHR43569:SF1">
    <property type="entry name" value="BLL3371 PROTEIN"/>
    <property type="match status" value="1"/>
</dbReference>
<dbReference type="Pfam" id="PF04909">
    <property type="entry name" value="Amidohydro_2"/>
    <property type="match status" value="1"/>
</dbReference>
<protein>
    <recommendedName>
        <fullName evidence="2">Amidohydrolase-related domain-containing protein</fullName>
    </recommendedName>
</protein>
<dbReference type="RefSeq" id="WP_259312991.1">
    <property type="nucleotide sequence ID" value="NZ_CP087164.1"/>
</dbReference>
<feature type="domain" description="Amidohydrolase-related" evidence="2">
    <location>
        <begin position="6"/>
        <end position="297"/>
    </location>
</feature>
<evidence type="ECO:0000256" key="1">
    <source>
        <dbReference type="ARBA" id="ARBA00038310"/>
    </source>
</evidence>
<dbReference type="InterPro" id="IPR052350">
    <property type="entry name" value="Metallo-dep_Lactonases"/>
</dbReference>
<name>A0A9E6Y2U1_9ACTN</name>
<proteinExistence type="inferred from homology"/>
<reference evidence="3" key="1">
    <citation type="journal article" date="2022" name="Int. J. Syst. Evol. Microbiol.">
        <title>Pseudomonas aegrilactucae sp. nov. and Pseudomonas morbosilactucae sp. nov., pathogens causing bacterial rot of lettuce in Japan.</title>
        <authorList>
            <person name="Sawada H."/>
            <person name="Fujikawa T."/>
            <person name="Satou M."/>
        </authorList>
    </citation>
    <scope>NUCLEOTIDE SEQUENCE</scope>
    <source>
        <strain evidence="3">0166_1</strain>
    </source>
</reference>
<dbReference type="SUPFAM" id="SSF51556">
    <property type="entry name" value="Metallo-dependent hydrolases"/>
    <property type="match status" value="1"/>
</dbReference>
<dbReference type="KEGG" id="sbae:DSM104329_05412"/>
<comment type="similarity">
    <text evidence="1">Belongs to the metallo-dependent hydrolases superfamily.</text>
</comment>
<keyword evidence="4" id="KW-1185">Reference proteome</keyword>
<dbReference type="Proteomes" id="UP001162834">
    <property type="component" value="Chromosome"/>
</dbReference>
<evidence type="ECO:0000259" key="2">
    <source>
        <dbReference type="Pfam" id="PF04909"/>
    </source>
</evidence>
<organism evidence="3 4">
    <name type="scientific">Capillimicrobium parvum</name>
    <dbReference type="NCBI Taxonomy" id="2884022"/>
    <lineage>
        <taxon>Bacteria</taxon>
        <taxon>Bacillati</taxon>
        <taxon>Actinomycetota</taxon>
        <taxon>Thermoleophilia</taxon>
        <taxon>Solirubrobacterales</taxon>
        <taxon>Capillimicrobiaceae</taxon>
        <taxon>Capillimicrobium</taxon>
    </lineage>
</organism>
<dbReference type="Gene3D" id="3.20.20.140">
    <property type="entry name" value="Metal-dependent hydrolases"/>
    <property type="match status" value="1"/>
</dbReference>
<sequence length="306" mass="34437">MSLPVVDAHLHLWDVGRTRYPWMEDPHLGETLRQDYLVSDFRRDAADVAVLATVHVQAEVDHAIDPVEETAWLAGLAAASPEDPVPTVCVGYADLRDPRLDEVLDRHQEHEFFRGVRQEAWYDPDSTRADILTFNLLEDPAWEAGLRRLSDRGLSFDLLVFSHQLELAADVFSRLPELTVILGHTGVPTPEIDDGLREWRSGLRRFAERVPNAVIKVSGMSFISGGGPWEVAAMRPIVREAIDIFGPDRSLFSSNWPVERMATTYATLWRSYDEMTADLSPSERSALFVETAARAYRVPLPAPEHA</sequence>
<dbReference type="EMBL" id="CP087164">
    <property type="protein sequence ID" value="UGS38980.1"/>
    <property type="molecule type" value="Genomic_DNA"/>
</dbReference>
<evidence type="ECO:0000313" key="3">
    <source>
        <dbReference type="EMBL" id="UGS38980.1"/>
    </source>
</evidence>
<dbReference type="AlphaFoldDB" id="A0A9E6Y2U1"/>
<gene>
    <name evidence="3" type="ORF">DSM104329_05412</name>
</gene>